<dbReference type="OrthoDB" id="2194466at2"/>
<evidence type="ECO:0000256" key="1">
    <source>
        <dbReference type="SAM" id="Coils"/>
    </source>
</evidence>
<accession>A0A371PK45</accession>
<feature type="coiled-coil region" evidence="1">
    <location>
        <begin position="35"/>
        <end position="62"/>
    </location>
</feature>
<name>A0A371PK45_9BACL</name>
<sequence length="150" mass="17927">MKKIKFFIHELEYALLFLYELKLIDYHSRMKTRFIKLLTDRFQQYKEEYLELVKEHAHLDENGEPLLIEDGSHNRYDIKDMDKFKLALIPLLEEEFIIDINEHNQKMIQSVTESILHCGLSFGGQDQFLYESLCSKFEELLEAECSNKSN</sequence>
<evidence type="ECO:0000313" key="2">
    <source>
        <dbReference type="EMBL" id="REK76305.1"/>
    </source>
</evidence>
<proteinExistence type="predicted"/>
<dbReference type="RefSeq" id="WP_116043163.1">
    <property type="nucleotide sequence ID" value="NZ_QUBQ01000001.1"/>
</dbReference>
<organism evidence="2 3">
    <name type="scientific">Paenibacillus paeoniae</name>
    <dbReference type="NCBI Taxonomy" id="2292705"/>
    <lineage>
        <taxon>Bacteria</taxon>
        <taxon>Bacillati</taxon>
        <taxon>Bacillota</taxon>
        <taxon>Bacilli</taxon>
        <taxon>Bacillales</taxon>
        <taxon>Paenibacillaceae</taxon>
        <taxon>Paenibacillus</taxon>
    </lineage>
</organism>
<keyword evidence="1" id="KW-0175">Coiled coil</keyword>
<comment type="caution">
    <text evidence="2">The sequence shown here is derived from an EMBL/GenBank/DDBJ whole genome shotgun (WGS) entry which is preliminary data.</text>
</comment>
<evidence type="ECO:0008006" key="4">
    <source>
        <dbReference type="Google" id="ProtNLM"/>
    </source>
</evidence>
<dbReference type="Proteomes" id="UP000261905">
    <property type="component" value="Unassembled WGS sequence"/>
</dbReference>
<reference evidence="2 3" key="1">
    <citation type="submission" date="2018-08" db="EMBL/GenBank/DDBJ databases">
        <title>Paenibacillus sp. M4BSY-1, whole genome shotgun sequence.</title>
        <authorList>
            <person name="Tuo L."/>
        </authorList>
    </citation>
    <scope>NUCLEOTIDE SEQUENCE [LARGE SCALE GENOMIC DNA]</scope>
    <source>
        <strain evidence="2 3">M4BSY-1</strain>
    </source>
</reference>
<dbReference type="EMBL" id="QUBQ01000001">
    <property type="protein sequence ID" value="REK76305.1"/>
    <property type="molecule type" value="Genomic_DNA"/>
</dbReference>
<dbReference type="AlphaFoldDB" id="A0A371PK45"/>
<evidence type="ECO:0000313" key="3">
    <source>
        <dbReference type="Proteomes" id="UP000261905"/>
    </source>
</evidence>
<gene>
    <name evidence="2" type="ORF">DX130_04465</name>
</gene>
<protein>
    <recommendedName>
        <fullName evidence="4">DUF1617 family protein</fullName>
    </recommendedName>
</protein>
<keyword evidence="3" id="KW-1185">Reference proteome</keyword>